<dbReference type="OrthoDB" id="6712860at2"/>
<dbReference type="EMBL" id="SLVJ01000004">
    <property type="protein sequence ID" value="TCM68782.1"/>
    <property type="molecule type" value="Genomic_DNA"/>
</dbReference>
<dbReference type="Proteomes" id="UP000294963">
    <property type="component" value="Unassembled WGS sequence"/>
</dbReference>
<accession>A0A4R1XZN5</accession>
<evidence type="ECO:0000313" key="2">
    <source>
        <dbReference type="Proteomes" id="UP000294963"/>
    </source>
</evidence>
<keyword evidence="2" id="KW-1185">Reference proteome</keyword>
<sequence>MYTAPISLQHLAQLCPTHSSIASCLNQLRQAQILFLNLGNLIVCPEQDCYFVFNAKQLIRIESLAA</sequence>
<comment type="caution">
    <text evidence="1">The sequence shown here is derived from an EMBL/GenBank/DDBJ whole genome shotgun (WGS) entry which is preliminary data.</text>
</comment>
<reference evidence="1 2" key="1">
    <citation type="submission" date="2019-03" db="EMBL/GenBank/DDBJ databases">
        <title>Genomic analyses of the natural microbiome of Caenorhabditis elegans.</title>
        <authorList>
            <person name="Samuel B."/>
        </authorList>
    </citation>
    <scope>NUCLEOTIDE SEQUENCE [LARGE SCALE GENOMIC DNA]</scope>
    <source>
        <strain evidence="1 2">JUb89</strain>
    </source>
</reference>
<organism evidence="1 2">
    <name type="scientific">Acinetobacter calcoaceticus</name>
    <dbReference type="NCBI Taxonomy" id="471"/>
    <lineage>
        <taxon>Bacteria</taxon>
        <taxon>Pseudomonadati</taxon>
        <taxon>Pseudomonadota</taxon>
        <taxon>Gammaproteobacteria</taxon>
        <taxon>Moraxellales</taxon>
        <taxon>Moraxellaceae</taxon>
        <taxon>Acinetobacter</taxon>
        <taxon>Acinetobacter calcoaceticus/baumannii complex</taxon>
    </lineage>
</organism>
<dbReference type="AlphaFoldDB" id="A0A4R1XZN5"/>
<protein>
    <submittedName>
        <fullName evidence="1">Uncharacterized protein</fullName>
    </submittedName>
</protein>
<name>A0A4R1XZN5_ACICA</name>
<evidence type="ECO:0000313" key="1">
    <source>
        <dbReference type="EMBL" id="TCM68782.1"/>
    </source>
</evidence>
<gene>
    <name evidence="1" type="ORF">EC844_104158</name>
</gene>
<proteinExistence type="predicted"/>